<evidence type="ECO:0000259" key="10">
    <source>
        <dbReference type="PROSITE" id="PS50928"/>
    </source>
</evidence>
<feature type="transmembrane region" description="Helical" evidence="9">
    <location>
        <begin position="198"/>
        <end position="219"/>
    </location>
</feature>
<keyword evidence="6 9" id="KW-0812">Transmembrane</keyword>
<feature type="transmembrane region" description="Helical" evidence="9">
    <location>
        <begin position="7"/>
        <end position="30"/>
    </location>
</feature>
<dbReference type="PANTHER" id="PTHR30183">
    <property type="entry name" value="MOLYBDENUM TRANSPORT SYSTEM PERMEASE PROTEIN MODB"/>
    <property type="match status" value="1"/>
</dbReference>
<evidence type="ECO:0000313" key="11">
    <source>
        <dbReference type="EMBL" id="EHP87055.1"/>
    </source>
</evidence>
<keyword evidence="8 9" id="KW-0472">Membrane</keyword>
<dbReference type="Pfam" id="PF00528">
    <property type="entry name" value="BPD_transp_1"/>
    <property type="match status" value="1"/>
</dbReference>
<dbReference type="InterPro" id="IPR035906">
    <property type="entry name" value="MetI-like_sf"/>
</dbReference>
<evidence type="ECO:0000256" key="9">
    <source>
        <dbReference type="RuleBase" id="RU363032"/>
    </source>
</evidence>
<comment type="caution">
    <text evidence="11">The sequence shown here is derived from an EMBL/GenBank/DDBJ whole genome shotgun (WGS) entry which is preliminary data.</text>
</comment>
<dbReference type="RefSeq" id="WP_007044327.1">
    <property type="nucleotide sequence ID" value="NZ_AGJL01000018.1"/>
</dbReference>
<keyword evidence="5" id="KW-0500">Molybdenum</keyword>
<dbReference type="NCBIfam" id="TIGR01581">
    <property type="entry name" value="Mo_ABC_porter"/>
    <property type="match status" value="1"/>
</dbReference>
<protein>
    <submittedName>
        <fullName evidence="11">Molybdate ABC transporter, inner membrane subunit</fullName>
    </submittedName>
</protein>
<evidence type="ECO:0000256" key="4">
    <source>
        <dbReference type="ARBA" id="ARBA00022475"/>
    </source>
</evidence>
<feature type="transmembrane region" description="Helical" evidence="9">
    <location>
        <begin position="50"/>
        <end position="76"/>
    </location>
</feature>
<feature type="transmembrane region" description="Helical" evidence="9">
    <location>
        <begin position="88"/>
        <end position="109"/>
    </location>
</feature>
<keyword evidence="3 9" id="KW-0813">Transport</keyword>
<organism evidence="11 12">
    <name type="scientific">Methanotorris formicicus Mc-S-70</name>
    <dbReference type="NCBI Taxonomy" id="647171"/>
    <lineage>
        <taxon>Archaea</taxon>
        <taxon>Methanobacteriati</taxon>
        <taxon>Methanobacteriota</taxon>
        <taxon>Methanomada group</taxon>
        <taxon>Methanococci</taxon>
        <taxon>Methanococcales</taxon>
        <taxon>Methanocaldococcaceae</taxon>
        <taxon>Methanotorris</taxon>
    </lineage>
</organism>
<evidence type="ECO:0000256" key="5">
    <source>
        <dbReference type="ARBA" id="ARBA00022505"/>
    </source>
</evidence>
<feature type="domain" description="ABC transmembrane type-1" evidence="10">
    <location>
        <begin position="50"/>
        <end position="249"/>
    </location>
</feature>
<keyword evidence="4" id="KW-1003">Cell membrane</keyword>
<dbReference type="InterPro" id="IPR011867">
    <property type="entry name" value="ModB_ABC"/>
</dbReference>
<evidence type="ECO:0000256" key="1">
    <source>
        <dbReference type="ARBA" id="ARBA00004651"/>
    </source>
</evidence>
<keyword evidence="12" id="KW-1185">Reference proteome</keyword>
<dbReference type="AlphaFoldDB" id="H1KYL5"/>
<dbReference type="InterPro" id="IPR000515">
    <property type="entry name" value="MetI-like"/>
</dbReference>
<dbReference type="GO" id="GO:0005886">
    <property type="term" value="C:plasma membrane"/>
    <property type="evidence" value="ECO:0007669"/>
    <property type="project" value="UniProtKB-SubCell"/>
</dbReference>
<comment type="subcellular location">
    <subcellularLocation>
        <location evidence="1 9">Cell membrane</location>
        <topology evidence="1 9">Multi-pass membrane protein</topology>
    </subcellularLocation>
</comment>
<feature type="transmembrane region" description="Helical" evidence="9">
    <location>
        <begin position="231"/>
        <end position="249"/>
    </location>
</feature>
<dbReference type="GO" id="GO:0015098">
    <property type="term" value="F:molybdate ion transmembrane transporter activity"/>
    <property type="evidence" value="ECO:0007669"/>
    <property type="project" value="InterPro"/>
</dbReference>
<evidence type="ECO:0000256" key="2">
    <source>
        <dbReference type="ARBA" id="ARBA00009306"/>
    </source>
</evidence>
<dbReference type="Gene3D" id="1.10.3720.10">
    <property type="entry name" value="MetI-like"/>
    <property type="match status" value="1"/>
</dbReference>
<evidence type="ECO:0000256" key="3">
    <source>
        <dbReference type="ARBA" id="ARBA00022448"/>
    </source>
</evidence>
<dbReference type="PROSITE" id="PS50928">
    <property type="entry name" value="ABC_TM1"/>
    <property type="match status" value="1"/>
</dbReference>
<keyword evidence="7 9" id="KW-1133">Transmembrane helix</keyword>
<dbReference type="PATRIC" id="fig|647171.4.peg.877"/>
<proteinExistence type="inferred from homology"/>
<dbReference type="NCBIfam" id="TIGR02141">
    <property type="entry name" value="modB_ABC"/>
    <property type="match status" value="1"/>
</dbReference>
<dbReference type="PANTHER" id="PTHR30183:SF3">
    <property type="entry name" value="MOLYBDENUM TRANSPORT SYSTEM PERMEASE PROTEIN MODB"/>
    <property type="match status" value="1"/>
</dbReference>
<dbReference type="EMBL" id="AGJL01000018">
    <property type="protein sequence ID" value="EHP87055.1"/>
    <property type="molecule type" value="Genomic_DNA"/>
</dbReference>
<gene>
    <name evidence="11" type="ORF">MetfoDRAFT_0888</name>
</gene>
<sequence>MQSLTFRFLIGFSITVFILLIIMPLLALLLNIFSNPLENFIDYESILNPLILSVTTSLVSTIISLCVGIPLAYILTYKRFPLKDAFDTIVNLPLVVPPTVAGYLLLITFGRYGLIGYPLHLFGITIMFTTFAIVIAQTFVALPFMVRSIRASLQDIPSSLVDAAKTLGASEYEIFKEIILPLSKTGIMSGIILTYARAIGEFGATVMVCGLLETLPIAIFNNAMSGNREVANILSLLLIVISFGILTLFKRIAIRG</sequence>
<dbReference type="CDD" id="cd06261">
    <property type="entry name" value="TM_PBP2"/>
    <property type="match status" value="1"/>
</dbReference>
<evidence type="ECO:0000313" key="12">
    <source>
        <dbReference type="Proteomes" id="UP000003706"/>
    </source>
</evidence>
<evidence type="ECO:0000256" key="6">
    <source>
        <dbReference type="ARBA" id="ARBA00022692"/>
    </source>
</evidence>
<dbReference type="InterPro" id="IPR006469">
    <property type="entry name" value="NifC_ABC_porter"/>
</dbReference>
<dbReference type="SUPFAM" id="SSF161098">
    <property type="entry name" value="MetI-like"/>
    <property type="match status" value="1"/>
</dbReference>
<name>H1KYL5_9EURY</name>
<evidence type="ECO:0000256" key="8">
    <source>
        <dbReference type="ARBA" id="ARBA00023136"/>
    </source>
</evidence>
<accession>H1KYL5</accession>
<feature type="transmembrane region" description="Helical" evidence="9">
    <location>
        <begin position="121"/>
        <end position="146"/>
    </location>
</feature>
<dbReference type="OrthoDB" id="11163at2157"/>
<reference evidence="11 12" key="1">
    <citation type="submission" date="2011-09" db="EMBL/GenBank/DDBJ databases">
        <title>The draft genome of Methanotorris formicicus Mc-S-70.</title>
        <authorList>
            <consortium name="US DOE Joint Genome Institute (JGI-PGF)"/>
            <person name="Lucas S."/>
            <person name="Han J."/>
            <person name="Lapidus A."/>
            <person name="Cheng J.-F."/>
            <person name="Goodwin L."/>
            <person name="Pitluck S."/>
            <person name="Peters L."/>
            <person name="Land M.L."/>
            <person name="Hauser L."/>
            <person name="Sieprawska-Lupa M."/>
            <person name="Takai K."/>
            <person name="Miyazaki J."/>
            <person name="Whitman W."/>
            <person name="Woyke T.J."/>
        </authorList>
    </citation>
    <scope>NUCLEOTIDE SEQUENCE [LARGE SCALE GENOMIC DNA]</scope>
    <source>
        <strain evidence="11 12">Mc-S-70</strain>
    </source>
</reference>
<dbReference type="STRING" id="647171.MetfoDRAFT_0888"/>
<dbReference type="Proteomes" id="UP000003706">
    <property type="component" value="Unassembled WGS sequence"/>
</dbReference>
<comment type="similarity">
    <text evidence="2 9">Belongs to the binding-protein-dependent transport system permease family.</text>
</comment>
<evidence type="ECO:0000256" key="7">
    <source>
        <dbReference type="ARBA" id="ARBA00022989"/>
    </source>
</evidence>